<organism evidence="11 12">
    <name type="scientific">Dictyostelium purpureum</name>
    <name type="common">Slime mold</name>
    <dbReference type="NCBI Taxonomy" id="5786"/>
    <lineage>
        <taxon>Eukaryota</taxon>
        <taxon>Amoebozoa</taxon>
        <taxon>Evosea</taxon>
        <taxon>Eumycetozoa</taxon>
        <taxon>Dictyostelia</taxon>
        <taxon>Dictyosteliales</taxon>
        <taxon>Dictyosteliaceae</taxon>
        <taxon>Dictyostelium</taxon>
    </lineage>
</organism>
<dbReference type="InParanoid" id="F1A5Q0"/>
<proteinExistence type="inferred from homology"/>
<feature type="domain" description="Palmitoyltransferase DHHC" evidence="10">
    <location>
        <begin position="110"/>
        <end position="192"/>
    </location>
</feature>
<name>F1A5Q0_DICPU</name>
<evidence type="ECO:0000256" key="2">
    <source>
        <dbReference type="ARBA" id="ARBA00022679"/>
    </source>
</evidence>
<dbReference type="PROSITE" id="PS50216">
    <property type="entry name" value="DHHC"/>
    <property type="match status" value="1"/>
</dbReference>
<feature type="region of interest" description="Disordered" evidence="9">
    <location>
        <begin position="259"/>
        <end position="398"/>
    </location>
</feature>
<dbReference type="FunCoup" id="F1A5Q0">
    <property type="interactions" value="100"/>
</dbReference>
<evidence type="ECO:0000256" key="4">
    <source>
        <dbReference type="ARBA" id="ARBA00022989"/>
    </source>
</evidence>
<dbReference type="AlphaFoldDB" id="F1A5Q0"/>
<dbReference type="InterPro" id="IPR001594">
    <property type="entry name" value="Palmitoyltrfase_DHHC"/>
</dbReference>
<evidence type="ECO:0000256" key="1">
    <source>
        <dbReference type="ARBA" id="ARBA00004141"/>
    </source>
</evidence>
<dbReference type="KEGG" id="dpp:DICPUDRAFT_44210"/>
<gene>
    <name evidence="11" type="ORF">DICPUDRAFT_44210</name>
</gene>
<comment type="domain">
    <text evidence="8">The DHHC domain is required for palmitoyltransferase activity.</text>
</comment>
<evidence type="ECO:0000313" key="11">
    <source>
        <dbReference type="EMBL" id="EGC28481.1"/>
    </source>
</evidence>
<feature type="compositionally biased region" description="Low complexity" evidence="9">
    <location>
        <begin position="296"/>
        <end position="344"/>
    </location>
</feature>
<evidence type="ECO:0000256" key="6">
    <source>
        <dbReference type="ARBA" id="ARBA00023180"/>
    </source>
</evidence>
<evidence type="ECO:0000256" key="5">
    <source>
        <dbReference type="ARBA" id="ARBA00023136"/>
    </source>
</evidence>
<feature type="compositionally biased region" description="Polar residues" evidence="9">
    <location>
        <begin position="259"/>
        <end position="277"/>
    </location>
</feature>
<dbReference type="GO" id="GO:0019706">
    <property type="term" value="F:protein-cysteine S-palmitoyltransferase activity"/>
    <property type="evidence" value="ECO:0000318"/>
    <property type="project" value="GO_Central"/>
</dbReference>
<keyword evidence="7 8" id="KW-0012">Acyltransferase</keyword>
<evidence type="ECO:0000256" key="7">
    <source>
        <dbReference type="ARBA" id="ARBA00023315"/>
    </source>
</evidence>
<keyword evidence="6" id="KW-0325">Glycoprotein</keyword>
<dbReference type="GO" id="GO:0006612">
    <property type="term" value="P:protein targeting to membrane"/>
    <property type="evidence" value="ECO:0000318"/>
    <property type="project" value="GO_Central"/>
</dbReference>
<dbReference type="PANTHER" id="PTHR22883:SF418">
    <property type="entry name" value="ZDHHC-TYPE PALMITOYLTRANSFERASE 1-RELATED"/>
    <property type="match status" value="1"/>
</dbReference>
<dbReference type="eggNOG" id="KOG1311">
    <property type="taxonomic scope" value="Eukaryota"/>
</dbReference>
<dbReference type="PANTHER" id="PTHR22883">
    <property type="entry name" value="ZINC FINGER DHHC DOMAIN CONTAINING PROTEIN"/>
    <property type="match status" value="1"/>
</dbReference>
<keyword evidence="4 8" id="KW-1133">Transmembrane helix</keyword>
<keyword evidence="5 8" id="KW-0472">Membrane</keyword>
<sequence>MTKSYASKSKSFFNNRFITGPDRSYFILALILMFVPEIPFLIFICPLFQEWITPAIYVVSIYLWIGSYIFMLEAAFTDPGIIPRGVYDDDAFSQRQPLYKKITVKDQILEIKWCDTCCLYKPPRANHCGICNNCVEHFDHHCPYIGNCIGRRNYQAFLYYLCTLGFKCLFIIGFCIAHIVIEAVRYRRDHEDASSAKVFNEAMSKSHYLSIIFITYKKGNPYKKSYWRNFIEAFSPPRYPSYIKFTIDNEKELSDLPIASSQQQDIQTNNGDTTNLYTPPISPPTGIRYSLDNLRSSTNSNKSSKNDENNQQNSYSNNINNIKNNNNNNSSGNNNNSNNENKNNNQKDESNSNSSSGAEAYDEDDDQTTNDGDDEDFKSDNDKDITSVSMNHELQVHS</sequence>
<dbReference type="OMA" id="CAFCHIY"/>
<reference evidence="12" key="1">
    <citation type="journal article" date="2011" name="Genome Biol.">
        <title>Comparative genomics of the social amoebae Dictyostelium discoideum and Dictyostelium purpureum.</title>
        <authorList>
            <consortium name="US DOE Joint Genome Institute (JGI-PGF)"/>
            <person name="Sucgang R."/>
            <person name="Kuo A."/>
            <person name="Tian X."/>
            <person name="Salerno W."/>
            <person name="Parikh A."/>
            <person name="Feasley C.L."/>
            <person name="Dalin E."/>
            <person name="Tu H."/>
            <person name="Huang E."/>
            <person name="Barry K."/>
            <person name="Lindquist E."/>
            <person name="Shapiro H."/>
            <person name="Bruce D."/>
            <person name="Schmutz J."/>
            <person name="Salamov A."/>
            <person name="Fey P."/>
            <person name="Gaudet P."/>
            <person name="Anjard C."/>
            <person name="Babu M.M."/>
            <person name="Basu S."/>
            <person name="Bushmanova Y."/>
            <person name="van der Wel H."/>
            <person name="Katoh-Kurasawa M."/>
            <person name="Dinh C."/>
            <person name="Coutinho P.M."/>
            <person name="Saito T."/>
            <person name="Elias M."/>
            <person name="Schaap P."/>
            <person name="Kay R.R."/>
            <person name="Henrissat B."/>
            <person name="Eichinger L."/>
            <person name="Rivero F."/>
            <person name="Putnam N.H."/>
            <person name="West C.M."/>
            <person name="Loomis W.F."/>
            <person name="Chisholm R.L."/>
            <person name="Shaulsky G."/>
            <person name="Strassmann J.E."/>
            <person name="Queller D.C."/>
            <person name="Kuspa A."/>
            <person name="Grigoriev I.V."/>
        </authorList>
    </citation>
    <scope>NUCLEOTIDE SEQUENCE [LARGE SCALE GENOMIC DNA]</scope>
    <source>
        <strain evidence="12">QSDP1</strain>
    </source>
</reference>
<accession>F1A5Q0</accession>
<feature type="transmembrane region" description="Helical" evidence="8">
    <location>
        <begin position="157"/>
        <end position="181"/>
    </location>
</feature>
<keyword evidence="3 8" id="KW-0812">Transmembrane</keyword>
<dbReference type="GO" id="GO:0005794">
    <property type="term" value="C:Golgi apparatus"/>
    <property type="evidence" value="ECO:0000318"/>
    <property type="project" value="GO_Central"/>
</dbReference>
<dbReference type="GO" id="GO:0016020">
    <property type="term" value="C:membrane"/>
    <property type="evidence" value="ECO:0007669"/>
    <property type="project" value="UniProtKB-SubCell"/>
</dbReference>
<feature type="transmembrane region" description="Helical" evidence="8">
    <location>
        <begin position="55"/>
        <end position="76"/>
    </location>
</feature>
<dbReference type="GeneID" id="10510873"/>
<dbReference type="OrthoDB" id="4096362at2759"/>
<evidence type="ECO:0000256" key="9">
    <source>
        <dbReference type="SAM" id="MobiDB-lite"/>
    </source>
</evidence>
<keyword evidence="12" id="KW-1185">Reference proteome</keyword>
<feature type="compositionally biased region" description="Polar residues" evidence="9">
    <location>
        <begin position="386"/>
        <end position="398"/>
    </location>
</feature>
<evidence type="ECO:0000313" key="12">
    <source>
        <dbReference type="Proteomes" id="UP000001064"/>
    </source>
</evidence>
<dbReference type="InterPro" id="IPR039859">
    <property type="entry name" value="PFA4/ZDH16/20/ERF2-like"/>
</dbReference>
<comment type="subcellular location">
    <subcellularLocation>
        <location evidence="1">Membrane</location>
        <topology evidence="1">Multi-pass membrane protein</topology>
    </subcellularLocation>
</comment>
<evidence type="ECO:0000256" key="3">
    <source>
        <dbReference type="ARBA" id="ARBA00022692"/>
    </source>
</evidence>
<dbReference type="RefSeq" id="XP_003294995.1">
    <property type="nucleotide sequence ID" value="XM_003294947.1"/>
</dbReference>
<evidence type="ECO:0000256" key="8">
    <source>
        <dbReference type="RuleBase" id="RU079119"/>
    </source>
</evidence>
<dbReference type="EMBL" id="GL871622">
    <property type="protein sequence ID" value="EGC28481.1"/>
    <property type="molecule type" value="Genomic_DNA"/>
</dbReference>
<protein>
    <recommendedName>
        <fullName evidence="8">Palmitoyltransferase</fullName>
        <ecNumber evidence="8">2.3.1.225</ecNumber>
    </recommendedName>
</protein>
<dbReference type="VEuPathDB" id="AmoebaDB:DICPUDRAFT_44210"/>
<feature type="compositionally biased region" description="Acidic residues" evidence="9">
    <location>
        <begin position="360"/>
        <end position="377"/>
    </location>
</feature>
<dbReference type="Pfam" id="PF01529">
    <property type="entry name" value="DHHC"/>
    <property type="match status" value="1"/>
</dbReference>
<comment type="similarity">
    <text evidence="8">Belongs to the DHHC palmitoyltransferase family.</text>
</comment>
<comment type="catalytic activity">
    <reaction evidence="8">
        <text>L-cysteinyl-[protein] + hexadecanoyl-CoA = S-hexadecanoyl-L-cysteinyl-[protein] + CoA</text>
        <dbReference type="Rhea" id="RHEA:36683"/>
        <dbReference type="Rhea" id="RHEA-COMP:10131"/>
        <dbReference type="Rhea" id="RHEA-COMP:11032"/>
        <dbReference type="ChEBI" id="CHEBI:29950"/>
        <dbReference type="ChEBI" id="CHEBI:57287"/>
        <dbReference type="ChEBI" id="CHEBI:57379"/>
        <dbReference type="ChEBI" id="CHEBI:74151"/>
        <dbReference type="EC" id="2.3.1.225"/>
    </reaction>
</comment>
<keyword evidence="2 8" id="KW-0808">Transferase</keyword>
<dbReference type="STRING" id="5786.F1A5Q0"/>
<dbReference type="Proteomes" id="UP000001064">
    <property type="component" value="Unassembled WGS sequence"/>
</dbReference>
<dbReference type="GO" id="GO:0005783">
    <property type="term" value="C:endoplasmic reticulum"/>
    <property type="evidence" value="ECO:0000318"/>
    <property type="project" value="GO_Central"/>
</dbReference>
<dbReference type="EC" id="2.3.1.225" evidence="8"/>
<feature type="transmembrane region" description="Helical" evidence="8">
    <location>
        <begin position="25"/>
        <end position="49"/>
    </location>
</feature>
<evidence type="ECO:0000259" key="10">
    <source>
        <dbReference type="Pfam" id="PF01529"/>
    </source>
</evidence>